<dbReference type="EnsemblMetazoa" id="Aqu2.1.26436_001">
    <property type="protein sequence ID" value="Aqu2.1.26436_001"/>
    <property type="gene ID" value="Aqu2.1.26436"/>
</dbReference>
<dbReference type="OMA" id="FILTERM"/>
<name>A0A1X7UG29_AMPQE</name>
<feature type="domain" description="DUF6589" evidence="2">
    <location>
        <begin position="555"/>
        <end position="975"/>
    </location>
</feature>
<evidence type="ECO:0000313" key="3">
    <source>
        <dbReference type="EnsemblMetazoa" id="Aqu2.1.26436_001"/>
    </source>
</evidence>
<reference evidence="3" key="1">
    <citation type="submission" date="2017-05" db="UniProtKB">
        <authorList>
            <consortium name="EnsemblMetazoa"/>
        </authorList>
    </citation>
    <scope>IDENTIFICATION</scope>
</reference>
<dbReference type="InterPro" id="IPR046496">
    <property type="entry name" value="DUF6589"/>
</dbReference>
<feature type="compositionally biased region" description="Low complexity" evidence="1">
    <location>
        <begin position="460"/>
        <end position="472"/>
    </location>
</feature>
<dbReference type="Pfam" id="PF20231">
    <property type="entry name" value="DUF6589"/>
    <property type="match status" value="1"/>
</dbReference>
<feature type="region of interest" description="Disordered" evidence="1">
    <location>
        <begin position="377"/>
        <end position="399"/>
    </location>
</feature>
<dbReference type="AlphaFoldDB" id="A0A1X7UG29"/>
<evidence type="ECO:0000259" key="2">
    <source>
        <dbReference type="Pfam" id="PF20231"/>
    </source>
</evidence>
<protein>
    <recommendedName>
        <fullName evidence="2">DUF6589 domain-containing protein</fullName>
    </recommendedName>
</protein>
<sequence length="1042" mass="117757">MDCLCCGSVVLPGSRTFLRKKYDERKEIMTALETKYAISHSGLEDLEKMLINGVVCRGKCSGLLAKYVTLKKDYFFTERKIIDIFGDLVVKNGFGSVIGDGIADDATHSFVTSHGTPSRSTTASPARIARKQLQYTPKEQSTKTVGVLTIHKGKRRFSCLPPSLRGVGQSVGRKSRIAIVNKVLKDNRMKAMTIRKVGQLIRKDLKLLCKQNSSFCDKRISEIEQFDWARVTSCVRNTAPLLFTILDEALNESGLEKEIAIDMCTSIMLKTHSERASLVQRLISVLLFSSHAPKQLFQRLHKIGICVSHKSTIRLIDEMSEDFDGPVKEWRSKVSDYLWPESVVNSFDTNIASNDEAVPEDTEVHVHASNISITPVDVDDTSRPSLSQQPFESTSVPLSPVLSTTNNSLNTVSCYSEEPQTSNITITADLSIDFEGQPVLLSSPHCSDNSSSTASVAHASSYTISPPSYSEKSSSDTCTSEENMECNTPRPCHRSFKLVGDNLDKYVKPRHETMERHSSSLHYFHSFAVLDRCDTSHLADNPSLCDASTTCTSLSKSILPTESDRSSLLDNYAILFARVIQRHIPFFKKNCPKVVRHIDHSYTSEMSTKSVVVPLGVLFKNEVSHEDMIAIMTHLQQYVPSHTTEDQLLNPLTNEHFKVHIDEFHHILFGGDQLTVERATGGKKERSNELRGMERLEGLIPVQEDWHAKVTLLKAIWKVLYKTSSGSDTGTLYQLRNFLMRRTVTSEIKSDPTACEEFFLLILEAHILSIVMKEFQLDSLDGVPKSPIFQEQFLSDDRNHRLNILMSSVRSIVAEYTYDLTIGKDVKEKDCVLAYGKELLTLGMLYLEFIDSIKEGDGLRILRCWRYMLLVFKATNKRKYAIQAATLLFQYEFILTERMRHQLIWNRTINTCGGIGRNIPMDFHLEHLNKYLKSAIGHLSSNVSQNTIDRLGKSLGKLEHVKYNFDRNTGLKRDSGYQTKPSLSKDLKQVLEELNKVGIFETVDKRRHRSFPRFKGNTAGTVVENELEPWLAKLLTKITQFK</sequence>
<dbReference type="InParanoid" id="A0A1X7UG29"/>
<accession>A0A1X7UG29</accession>
<dbReference type="eggNOG" id="ENOG502SJUI">
    <property type="taxonomic scope" value="Eukaryota"/>
</dbReference>
<feature type="region of interest" description="Disordered" evidence="1">
    <location>
        <begin position="460"/>
        <end position="489"/>
    </location>
</feature>
<dbReference type="OrthoDB" id="6087265at2759"/>
<evidence type="ECO:0000256" key="1">
    <source>
        <dbReference type="SAM" id="MobiDB-lite"/>
    </source>
</evidence>
<feature type="compositionally biased region" description="Polar residues" evidence="1">
    <location>
        <begin position="383"/>
        <end position="399"/>
    </location>
</feature>
<dbReference type="STRING" id="400682.A0A1X7UG29"/>
<proteinExistence type="predicted"/>
<organism evidence="3">
    <name type="scientific">Amphimedon queenslandica</name>
    <name type="common">Sponge</name>
    <dbReference type="NCBI Taxonomy" id="400682"/>
    <lineage>
        <taxon>Eukaryota</taxon>
        <taxon>Metazoa</taxon>
        <taxon>Porifera</taxon>
        <taxon>Demospongiae</taxon>
        <taxon>Heteroscleromorpha</taxon>
        <taxon>Haplosclerida</taxon>
        <taxon>Niphatidae</taxon>
        <taxon>Amphimedon</taxon>
    </lineage>
</organism>